<feature type="compositionally biased region" description="Basic residues" evidence="1">
    <location>
        <begin position="98"/>
        <end position="114"/>
    </location>
</feature>
<name>A0ABQ8Z2C2_9EUKA</name>
<sequence>MHKSDSETTSDSDSSYKVGSSQSSSEYTDGSSSGEYTPGETSTSDSSGSNSQVSSYESEYESGSGSGSRSEYESESRSRSEYESGRDNEEQYFDGKKQKQKQKQINEKKKKKKKKELENENQNDEKLHNELENFGEDENDENQKEQQKQSSKFDYGFEDENNEKKKENKIKTDQKQKEKQGNELGNKEEENNEKNKDQNEKEKPENEINYQKEEKGVEKDEIEQYKKKKDDYEKHLAQYKDKYSYRTWERKMKSNDLNRINQITKEMNKNLTNLQKMEKEIQILNENNRKLKEENMLLDGDIHSLKNLKKKTKKEFSAQVAKNELYNKKQLQRSKHNNVQLRILNDKAKNSEFAKYYLSPNKVLKNFKYQIKDNFSYFVDENTKENNLLKNIYTISRLCFFQVKEFLLQYESKLFKILKIKQVQTSQFINVFLDKIKNKCHQLILDPNTKNKFFTQTRKNFSSITQIQSDLYEKIKEFFYTICQCYLDLLICDHDLQLLEKMGQNKDPKFTYPLNEKLDGEWIYCFPGLKGKLISLTNYVFVL</sequence>
<feature type="compositionally biased region" description="Basic and acidic residues" evidence="1">
    <location>
        <begin position="70"/>
        <end position="97"/>
    </location>
</feature>
<feature type="compositionally biased region" description="Basic and acidic residues" evidence="1">
    <location>
        <begin position="162"/>
        <end position="219"/>
    </location>
</feature>
<dbReference type="Proteomes" id="UP001150062">
    <property type="component" value="Unassembled WGS sequence"/>
</dbReference>
<comment type="caution">
    <text evidence="2">The sequence shown here is derived from an EMBL/GenBank/DDBJ whole genome shotgun (WGS) entry which is preliminary data.</text>
</comment>
<reference evidence="2" key="1">
    <citation type="submission" date="2022-08" db="EMBL/GenBank/DDBJ databases">
        <title>Novel sulfate-reducing endosymbionts in the free-living metamonad Anaeramoeba.</title>
        <authorList>
            <person name="Jerlstrom-Hultqvist J."/>
            <person name="Cepicka I."/>
            <person name="Gallot-Lavallee L."/>
            <person name="Salas-Leiva D."/>
            <person name="Curtis B.A."/>
            <person name="Zahonova K."/>
            <person name="Pipaliya S."/>
            <person name="Dacks J."/>
            <person name="Roger A.J."/>
        </authorList>
    </citation>
    <scope>NUCLEOTIDE SEQUENCE</scope>
    <source>
        <strain evidence="2">Schooner1</strain>
    </source>
</reference>
<proteinExistence type="predicted"/>
<evidence type="ECO:0000256" key="1">
    <source>
        <dbReference type="SAM" id="MobiDB-lite"/>
    </source>
</evidence>
<evidence type="ECO:0000313" key="3">
    <source>
        <dbReference type="Proteomes" id="UP001150062"/>
    </source>
</evidence>
<protein>
    <submittedName>
        <fullName evidence="2">Ground-like (Grd related)</fullName>
    </submittedName>
</protein>
<feature type="compositionally biased region" description="Low complexity" evidence="1">
    <location>
        <begin position="7"/>
        <end position="69"/>
    </location>
</feature>
<accession>A0ABQ8Z2C2</accession>
<gene>
    <name evidence="2" type="ORF">M0813_15865</name>
</gene>
<organism evidence="2 3">
    <name type="scientific">Anaeramoeba flamelloides</name>
    <dbReference type="NCBI Taxonomy" id="1746091"/>
    <lineage>
        <taxon>Eukaryota</taxon>
        <taxon>Metamonada</taxon>
        <taxon>Anaeramoebidae</taxon>
        <taxon>Anaeramoeba</taxon>
    </lineage>
</organism>
<dbReference type="EMBL" id="JAOAOG010000073">
    <property type="protein sequence ID" value="KAJ6251043.1"/>
    <property type="molecule type" value="Genomic_DNA"/>
</dbReference>
<evidence type="ECO:0000313" key="2">
    <source>
        <dbReference type="EMBL" id="KAJ6251043.1"/>
    </source>
</evidence>
<keyword evidence="3" id="KW-1185">Reference proteome</keyword>
<feature type="region of interest" description="Disordered" evidence="1">
    <location>
        <begin position="1"/>
        <end position="219"/>
    </location>
</feature>
<feature type="compositionally biased region" description="Basic and acidic residues" evidence="1">
    <location>
        <begin position="115"/>
        <end position="131"/>
    </location>
</feature>